<sequence>MLAARAIHHHPVRHQNTHQSPDHTDTSPTTQPSLYPQFLLFGDSITQASSPQDEFGFAAPLQQAYARKLDVINRGLNGYNTIKALRVFPRLMPTPEEANVRLMTVFFGANDASIPNSTNGQHVPLDAYTANLKTICTSELVKAHSPRLVLITPPPVNEYKIEPADVAKGHNGCQRTAENTKKYANAARKAGEELGIPVLDLWTIFMTRAGWVAGEPLPGCKDVPRNQFIDEILYDGLHMTGRAYAIIHEELASLIAEAYPEAVPEKLPLVLPDWKDEGGWAEFERAGRA</sequence>
<dbReference type="InterPro" id="IPR045136">
    <property type="entry name" value="Iah1-like"/>
</dbReference>
<dbReference type="Proteomes" id="UP000799776">
    <property type="component" value="Unassembled WGS sequence"/>
</dbReference>
<dbReference type="CDD" id="cd01838">
    <property type="entry name" value="Isoamyl_acetate_hydrolase_like"/>
    <property type="match status" value="1"/>
</dbReference>
<keyword evidence="2" id="KW-0378">Hydrolase</keyword>
<organism evidence="2 3">
    <name type="scientific">Saccharata proteae CBS 121410</name>
    <dbReference type="NCBI Taxonomy" id="1314787"/>
    <lineage>
        <taxon>Eukaryota</taxon>
        <taxon>Fungi</taxon>
        <taxon>Dikarya</taxon>
        <taxon>Ascomycota</taxon>
        <taxon>Pezizomycotina</taxon>
        <taxon>Dothideomycetes</taxon>
        <taxon>Dothideomycetes incertae sedis</taxon>
        <taxon>Botryosphaeriales</taxon>
        <taxon>Saccharataceae</taxon>
        <taxon>Saccharata</taxon>
    </lineage>
</organism>
<gene>
    <name evidence="2" type="ORF">K490DRAFT_66646</name>
</gene>
<evidence type="ECO:0000256" key="1">
    <source>
        <dbReference type="SAM" id="MobiDB-lite"/>
    </source>
</evidence>
<dbReference type="EMBL" id="ML978724">
    <property type="protein sequence ID" value="KAF2086451.1"/>
    <property type="molecule type" value="Genomic_DNA"/>
</dbReference>
<evidence type="ECO:0000313" key="2">
    <source>
        <dbReference type="EMBL" id="KAF2086451.1"/>
    </source>
</evidence>
<dbReference type="Gene3D" id="3.40.50.1110">
    <property type="entry name" value="SGNH hydrolase"/>
    <property type="match status" value="1"/>
</dbReference>
<accession>A0A9P4HVL0</accession>
<reference evidence="2" key="1">
    <citation type="journal article" date="2020" name="Stud. Mycol.">
        <title>101 Dothideomycetes genomes: a test case for predicting lifestyles and emergence of pathogens.</title>
        <authorList>
            <person name="Haridas S."/>
            <person name="Albert R."/>
            <person name="Binder M."/>
            <person name="Bloem J."/>
            <person name="Labutti K."/>
            <person name="Salamov A."/>
            <person name="Andreopoulos B."/>
            <person name="Baker S."/>
            <person name="Barry K."/>
            <person name="Bills G."/>
            <person name="Bluhm B."/>
            <person name="Cannon C."/>
            <person name="Castanera R."/>
            <person name="Culley D."/>
            <person name="Daum C."/>
            <person name="Ezra D."/>
            <person name="Gonzalez J."/>
            <person name="Henrissat B."/>
            <person name="Kuo A."/>
            <person name="Liang C."/>
            <person name="Lipzen A."/>
            <person name="Lutzoni F."/>
            <person name="Magnuson J."/>
            <person name="Mondo S."/>
            <person name="Nolan M."/>
            <person name="Ohm R."/>
            <person name="Pangilinan J."/>
            <person name="Park H.-J."/>
            <person name="Ramirez L."/>
            <person name="Alfaro M."/>
            <person name="Sun H."/>
            <person name="Tritt A."/>
            <person name="Yoshinaga Y."/>
            <person name="Zwiers L.-H."/>
            <person name="Turgeon B."/>
            <person name="Goodwin S."/>
            <person name="Spatafora J."/>
            <person name="Crous P."/>
            <person name="Grigoriev I."/>
        </authorList>
    </citation>
    <scope>NUCLEOTIDE SEQUENCE</scope>
    <source>
        <strain evidence="2">CBS 121410</strain>
    </source>
</reference>
<dbReference type="InterPro" id="IPR001087">
    <property type="entry name" value="GDSL"/>
</dbReference>
<feature type="compositionally biased region" description="Basic residues" evidence="1">
    <location>
        <begin position="1"/>
        <end position="16"/>
    </location>
</feature>
<dbReference type="InterPro" id="IPR036514">
    <property type="entry name" value="SGNH_hydro_sf"/>
</dbReference>
<name>A0A9P4HVL0_9PEZI</name>
<dbReference type="OrthoDB" id="671439at2759"/>
<proteinExistence type="predicted"/>
<dbReference type="Pfam" id="PF00657">
    <property type="entry name" value="Lipase_GDSL"/>
    <property type="match status" value="1"/>
</dbReference>
<dbReference type="AlphaFoldDB" id="A0A9P4HVL0"/>
<dbReference type="SUPFAM" id="SSF52266">
    <property type="entry name" value="SGNH hydrolase"/>
    <property type="match status" value="1"/>
</dbReference>
<feature type="region of interest" description="Disordered" evidence="1">
    <location>
        <begin position="1"/>
        <end position="32"/>
    </location>
</feature>
<dbReference type="PANTHER" id="PTHR14209:SF19">
    <property type="entry name" value="ISOAMYL ACETATE-HYDROLYZING ESTERASE 1 HOMOLOG"/>
    <property type="match status" value="1"/>
</dbReference>
<dbReference type="GO" id="GO:0016788">
    <property type="term" value="F:hydrolase activity, acting on ester bonds"/>
    <property type="evidence" value="ECO:0007669"/>
    <property type="project" value="InterPro"/>
</dbReference>
<keyword evidence="3" id="KW-1185">Reference proteome</keyword>
<evidence type="ECO:0000313" key="3">
    <source>
        <dbReference type="Proteomes" id="UP000799776"/>
    </source>
</evidence>
<protein>
    <submittedName>
        <fullName evidence="2">SGNH hydrolase</fullName>
    </submittedName>
</protein>
<dbReference type="PANTHER" id="PTHR14209">
    <property type="entry name" value="ISOAMYL ACETATE-HYDROLYZING ESTERASE 1"/>
    <property type="match status" value="1"/>
</dbReference>
<comment type="caution">
    <text evidence="2">The sequence shown here is derived from an EMBL/GenBank/DDBJ whole genome shotgun (WGS) entry which is preliminary data.</text>
</comment>